<evidence type="ECO:0000256" key="14">
    <source>
        <dbReference type="ARBA" id="ARBA00023136"/>
    </source>
</evidence>
<keyword evidence="23" id="KW-1185">Reference proteome</keyword>
<dbReference type="GO" id="GO:0004674">
    <property type="term" value="F:protein serine/threonine kinase activity"/>
    <property type="evidence" value="ECO:0007669"/>
    <property type="project" value="UniProtKB-KW"/>
</dbReference>
<feature type="region of interest" description="Disordered" evidence="19">
    <location>
        <begin position="528"/>
        <end position="568"/>
    </location>
</feature>
<keyword evidence="13 20" id="KW-1133">Transmembrane helix</keyword>
<evidence type="ECO:0000259" key="21">
    <source>
        <dbReference type="PROSITE" id="PS50011"/>
    </source>
</evidence>
<accession>A0AAD6EUE7</accession>
<dbReference type="SUPFAM" id="SSF52058">
    <property type="entry name" value="L domain-like"/>
    <property type="match status" value="1"/>
</dbReference>
<evidence type="ECO:0000256" key="17">
    <source>
        <dbReference type="ARBA" id="ARBA00023180"/>
    </source>
</evidence>
<evidence type="ECO:0000256" key="18">
    <source>
        <dbReference type="PROSITE-ProRule" id="PRU10141"/>
    </source>
</evidence>
<keyword evidence="7 20" id="KW-0812">Transmembrane</keyword>
<evidence type="ECO:0000256" key="3">
    <source>
        <dbReference type="ARBA" id="ARBA00022475"/>
    </source>
</evidence>
<evidence type="ECO:0000256" key="9">
    <source>
        <dbReference type="ARBA" id="ARBA00022737"/>
    </source>
</evidence>
<evidence type="ECO:0000256" key="1">
    <source>
        <dbReference type="ARBA" id="ARBA00004162"/>
    </source>
</evidence>
<dbReference type="InterPro" id="IPR011009">
    <property type="entry name" value="Kinase-like_dom_sf"/>
</dbReference>
<comment type="similarity">
    <text evidence="2">Belongs to the protein kinase superfamily. Ser/Thr protein kinase family.</text>
</comment>
<dbReference type="InterPro" id="IPR013210">
    <property type="entry name" value="LRR_N_plant-typ"/>
</dbReference>
<dbReference type="Gene3D" id="3.30.200.20">
    <property type="entry name" value="Phosphorylase Kinase, domain 1"/>
    <property type="match status" value="1"/>
</dbReference>
<dbReference type="FunFam" id="1.10.510.10:FF:000468">
    <property type="entry name" value="PTI1-like tyrosine-protein kinase 3"/>
    <property type="match status" value="1"/>
</dbReference>
<keyword evidence="15" id="KW-1015">Disulfide bond</keyword>
<keyword evidence="16" id="KW-0675">Receptor</keyword>
<dbReference type="Gene3D" id="3.80.10.10">
    <property type="entry name" value="Ribonuclease Inhibitor"/>
    <property type="match status" value="2"/>
</dbReference>
<keyword evidence="4" id="KW-0723">Serine/threonine-protein kinase</keyword>
<dbReference type="PANTHER" id="PTHR47986:SF34">
    <property type="entry name" value="RECEPTOR-LIKE KINASE TMK2"/>
    <property type="match status" value="1"/>
</dbReference>
<evidence type="ECO:0000313" key="23">
    <source>
        <dbReference type="Proteomes" id="UP001210211"/>
    </source>
</evidence>
<keyword evidence="9" id="KW-0677">Repeat</keyword>
<dbReference type="Proteomes" id="UP001210211">
    <property type="component" value="Unassembled WGS sequence"/>
</dbReference>
<dbReference type="Pfam" id="PF13855">
    <property type="entry name" value="LRR_8"/>
    <property type="match status" value="1"/>
</dbReference>
<name>A0AAD6EUE7_9POAL</name>
<feature type="compositionally biased region" description="Basic and acidic residues" evidence="19">
    <location>
        <begin position="14"/>
        <end position="23"/>
    </location>
</feature>
<proteinExistence type="inferred from homology"/>
<keyword evidence="6" id="KW-0808">Transferase</keyword>
<dbReference type="EMBL" id="JAMRDG010000001">
    <property type="protein sequence ID" value="KAJ3701592.1"/>
    <property type="molecule type" value="Genomic_DNA"/>
</dbReference>
<keyword evidence="10 18" id="KW-0547">Nucleotide-binding</keyword>
<evidence type="ECO:0000256" key="19">
    <source>
        <dbReference type="SAM" id="MobiDB-lite"/>
    </source>
</evidence>
<gene>
    <name evidence="22" type="ORF">LUZ61_005297</name>
</gene>
<keyword evidence="5" id="KW-0433">Leucine-rich repeat</keyword>
<keyword evidence="3" id="KW-1003">Cell membrane</keyword>
<keyword evidence="11" id="KW-0418">Kinase</keyword>
<dbReference type="FunFam" id="3.80.10.10:FF:000129">
    <property type="entry name" value="Leucine-rich repeat receptor-like kinase"/>
    <property type="match status" value="1"/>
</dbReference>
<evidence type="ECO:0000256" key="12">
    <source>
        <dbReference type="ARBA" id="ARBA00022840"/>
    </source>
</evidence>
<evidence type="ECO:0000256" key="4">
    <source>
        <dbReference type="ARBA" id="ARBA00022527"/>
    </source>
</evidence>
<keyword evidence="8" id="KW-0732">Signal</keyword>
<evidence type="ECO:0000256" key="11">
    <source>
        <dbReference type="ARBA" id="ARBA00022777"/>
    </source>
</evidence>
<dbReference type="AlphaFoldDB" id="A0AAD6EUE7"/>
<dbReference type="SUPFAM" id="SSF56112">
    <property type="entry name" value="Protein kinase-like (PK-like)"/>
    <property type="match status" value="1"/>
</dbReference>
<dbReference type="GO" id="GO:0005524">
    <property type="term" value="F:ATP binding"/>
    <property type="evidence" value="ECO:0007669"/>
    <property type="project" value="UniProtKB-UniRule"/>
</dbReference>
<dbReference type="PROSITE" id="PS00108">
    <property type="entry name" value="PROTEIN_KINASE_ST"/>
    <property type="match status" value="1"/>
</dbReference>
<dbReference type="FunFam" id="3.80.10.10:FF:000190">
    <property type="entry name" value="Receptor-like kinase TMK4"/>
    <property type="match status" value="1"/>
</dbReference>
<evidence type="ECO:0000256" key="13">
    <source>
        <dbReference type="ARBA" id="ARBA00022989"/>
    </source>
</evidence>
<dbReference type="InterPro" id="IPR025875">
    <property type="entry name" value="Leu-rich_rpt_4"/>
</dbReference>
<dbReference type="PANTHER" id="PTHR47986">
    <property type="entry name" value="OSJNBA0070M12.3 PROTEIN"/>
    <property type="match status" value="1"/>
</dbReference>
<feature type="domain" description="Protein kinase" evidence="21">
    <location>
        <begin position="680"/>
        <end position="961"/>
    </location>
</feature>
<dbReference type="Pfam" id="PF00560">
    <property type="entry name" value="LRR_1"/>
    <property type="match status" value="2"/>
</dbReference>
<feature type="compositionally biased region" description="Polar residues" evidence="19">
    <location>
        <begin position="26"/>
        <end position="37"/>
    </location>
</feature>
<dbReference type="SMART" id="SM00220">
    <property type="entry name" value="S_TKc"/>
    <property type="match status" value="1"/>
</dbReference>
<dbReference type="InterPro" id="IPR001611">
    <property type="entry name" value="Leu-rich_rpt"/>
</dbReference>
<dbReference type="PROSITE" id="PS00107">
    <property type="entry name" value="PROTEIN_KINASE_ATP"/>
    <property type="match status" value="1"/>
</dbReference>
<dbReference type="InterPro" id="IPR003591">
    <property type="entry name" value="Leu-rich_rpt_typical-subtyp"/>
</dbReference>
<organism evidence="22 23">
    <name type="scientific">Rhynchospora tenuis</name>
    <dbReference type="NCBI Taxonomy" id="198213"/>
    <lineage>
        <taxon>Eukaryota</taxon>
        <taxon>Viridiplantae</taxon>
        <taxon>Streptophyta</taxon>
        <taxon>Embryophyta</taxon>
        <taxon>Tracheophyta</taxon>
        <taxon>Spermatophyta</taxon>
        <taxon>Magnoliopsida</taxon>
        <taxon>Liliopsida</taxon>
        <taxon>Poales</taxon>
        <taxon>Cyperaceae</taxon>
        <taxon>Cyperoideae</taxon>
        <taxon>Rhynchosporeae</taxon>
        <taxon>Rhynchospora</taxon>
    </lineage>
</organism>
<dbReference type="CDD" id="cd14066">
    <property type="entry name" value="STKc_IRAK"/>
    <property type="match status" value="1"/>
</dbReference>
<keyword evidence="14 20" id="KW-0472">Membrane</keyword>
<feature type="transmembrane region" description="Helical" evidence="20">
    <location>
        <begin position="574"/>
        <end position="597"/>
    </location>
</feature>
<dbReference type="Pfam" id="PF00069">
    <property type="entry name" value="Pkinase"/>
    <property type="match status" value="1"/>
</dbReference>
<dbReference type="FunFam" id="3.30.200.20:FF:000039">
    <property type="entry name" value="receptor-like protein kinase FERONIA"/>
    <property type="match status" value="1"/>
</dbReference>
<dbReference type="GO" id="GO:0005886">
    <property type="term" value="C:plasma membrane"/>
    <property type="evidence" value="ECO:0007669"/>
    <property type="project" value="UniProtKB-SubCell"/>
</dbReference>
<dbReference type="InterPro" id="IPR052422">
    <property type="entry name" value="Auxin_Ser/Thr_Kinase"/>
</dbReference>
<dbReference type="InterPro" id="IPR032675">
    <property type="entry name" value="LRR_dom_sf"/>
</dbReference>
<feature type="compositionally biased region" description="Gly residues" evidence="19">
    <location>
        <begin position="538"/>
        <end position="548"/>
    </location>
</feature>
<evidence type="ECO:0000256" key="6">
    <source>
        <dbReference type="ARBA" id="ARBA00022679"/>
    </source>
</evidence>
<evidence type="ECO:0000256" key="15">
    <source>
        <dbReference type="ARBA" id="ARBA00023157"/>
    </source>
</evidence>
<feature type="region of interest" description="Disordered" evidence="19">
    <location>
        <begin position="1"/>
        <end position="38"/>
    </location>
</feature>
<comment type="subcellular location">
    <subcellularLocation>
        <location evidence="1">Cell membrane</location>
        <topology evidence="1">Single-pass membrane protein</topology>
    </subcellularLocation>
</comment>
<evidence type="ECO:0000313" key="22">
    <source>
        <dbReference type="EMBL" id="KAJ3701592.1"/>
    </source>
</evidence>
<feature type="compositionally biased region" description="Low complexity" evidence="19">
    <location>
        <begin position="549"/>
        <end position="568"/>
    </location>
</feature>
<evidence type="ECO:0000256" key="16">
    <source>
        <dbReference type="ARBA" id="ARBA00023170"/>
    </source>
</evidence>
<evidence type="ECO:0000256" key="5">
    <source>
        <dbReference type="ARBA" id="ARBA00022614"/>
    </source>
</evidence>
<evidence type="ECO:0000256" key="20">
    <source>
        <dbReference type="SAM" id="Phobius"/>
    </source>
</evidence>
<dbReference type="InterPro" id="IPR000719">
    <property type="entry name" value="Prot_kinase_dom"/>
</dbReference>
<dbReference type="InterPro" id="IPR017441">
    <property type="entry name" value="Protein_kinase_ATP_BS"/>
</dbReference>
<dbReference type="InterPro" id="IPR008271">
    <property type="entry name" value="Ser/Thr_kinase_AS"/>
</dbReference>
<evidence type="ECO:0000256" key="2">
    <source>
        <dbReference type="ARBA" id="ARBA00008684"/>
    </source>
</evidence>
<keyword evidence="17" id="KW-0325">Glycoprotein</keyword>
<dbReference type="PROSITE" id="PS50011">
    <property type="entry name" value="PROTEIN_KINASE_DOM"/>
    <property type="match status" value="1"/>
</dbReference>
<evidence type="ECO:0000256" key="7">
    <source>
        <dbReference type="ARBA" id="ARBA00022692"/>
    </source>
</evidence>
<reference evidence="22 23" key="1">
    <citation type="journal article" date="2022" name="Cell">
        <title>Repeat-based holocentromeres influence genome architecture and karyotype evolution.</title>
        <authorList>
            <person name="Hofstatter P.G."/>
            <person name="Thangavel G."/>
            <person name="Lux T."/>
            <person name="Neumann P."/>
            <person name="Vondrak T."/>
            <person name="Novak P."/>
            <person name="Zhang M."/>
            <person name="Costa L."/>
            <person name="Castellani M."/>
            <person name="Scott A."/>
            <person name="Toegelov H."/>
            <person name="Fuchs J."/>
            <person name="Mata-Sucre Y."/>
            <person name="Dias Y."/>
            <person name="Vanzela A.L.L."/>
            <person name="Huettel B."/>
            <person name="Almeida C.C.S."/>
            <person name="Simkova H."/>
            <person name="Souza G."/>
            <person name="Pedrosa-Harand A."/>
            <person name="Macas J."/>
            <person name="Mayer K.F.X."/>
            <person name="Houben A."/>
            <person name="Marques A."/>
        </authorList>
    </citation>
    <scope>NUCLEOTIDE SEQUENCE [LARGE SCALE GENOMIC DNA]</scope>
    <source>
        <strain evidence="22">RhyTen1mFocal</strain>
    </source>
</reference>
<dbReference type="Pfam" id="PF12799">
    <property type="entry name" value="LRR_4"/>
    <property type="match status" value="1"/>
</dbReference>
<evidence type="ECO:0000256" key="8">
    <source>
        <dbReference type="ARBA" id="ARBA00022729"/>
    </source>
</evidence>
<dbReference type="SMART" id="SM00369">
    <property type="entry name" value="LRR_TYP"/>
    <property type="match status" value="5"/>
</dbReference>
<sequence length="1005" mass="108070">MISSYQTTKHTNSKKTDHVEAKHQPRSSNSKSKQQYPTRFCQPRLQGTLALRGQSRSPLLSSPSFSSHPLPFPPHFLPPPTTPTMGKKGTTFPFPCPFLTLLILLPLSLSKSDDSNAMSDLAQSLSNLPPSWKSNSDFCTWTGVHCDSSSKHVTEINLNRLSISGSLPTSISSLSSLKSLQLQSNSISGAVPSLSSLGSLQRLSLDSNSFTSLPADFLSGMTSLDSLSIDDNPFEPWTLPPSLDPAPTALTSFSASNASLSGTFPEVLATLPTLQNLRLSYNNLSGVLPASLNGSSIKSLQLNNQQSVAKLTGGIEVIAFMPQLTLVWLQSNGFTGPIPDLSSLNSLQSFNVRDNQLTGVVPTSLTSLSTLQNVSLSNNKLQGPFPSFSSNVVADVDSGNNFCNKLPGPCDSRVTLLLAVAAGFEYPSSFADSWTGDNPCGSNAWLGVTCDSSGKNITVLNFANQKLTGVISPDIANITSLTKLVLSNNNLVGTIPVTLTTLPNLQVLDVSNNNLTGDVPKFAPTVTLKTSGNRFGQSGSGSSSGGSSPGSPSGGSSDSGGSSADGSNSKKSSIGWIIGVVAIVVALVALIIAAAIVRRRNKKSIKKFKPVHSSMDSDTDMVKIQMSSTDSSANVKSNNYGLQGLYSQGSSASVNLNGHNLFDQGMNMSIESLRKATENFSEANVLGRGGFGVVYKGNLNGMLVAVKRSECDPVSKKGLQEFRAEIDVLTKVRHRNLVALLGYCENGSERLLVYEYMSGGTLGDHLFDRQNSSGHQQLTWMQRLTIALDVARGIEYLHSLAQETFIHRDLKPSNILLDGEMRAKVSDFGLVKLAADREKSVMTRLAGTFGYLAPEYAITGKISTKVDVYAFGVILMELITGRKVLDDSLPDDESHLVTCFRRNLLDRDRFMKSVDPSLDLSDNESRDALLEMADLARHCTAREHIQRPDMSHCVNRLAPLVDQWRPTSYAEEDEGDLDSGFALSEKVKKWKSNENTSTADFSTFG</sequence>
<feature type="binding site" evidence="18">
    <location>
        <position position="707"/>
    </location>
    <ligand>
        <name>ATP</name>
        <dbReference type="ChEBI" id="CHEBI:30616"/>
    </ligand>
</feature>
<dbReference type="Pfam" id="PF08263">
    <property type="entry name" value="LRRNT_2"/>
    <property type="match status" value="2"/>
</dbReference>
<feature type="compositionally biased region" description="Polar residues" evidence="19">
    <location>
        <begin position="1"/>
        <end position="10"/>
    </location>
</feature>
<protein>
    <recommendedName>
        <fullName evidence="21">Protein kinase domain-containing protein</fullName>
    </recommendedName>
</protein>
<dbReference type="Gene3D" id="1.10.510.10">
    <property type="entry name" value="Transferase(Phosphotransferase) domain 1"/>
    <property type="match status" value="1"/>
</dbReference>
<evidence type="ECO:0000256" key="10">
    <source>
        <dbReference type="ARBA" id="ARBA00022741"/>
    </source>
</evidence>
<keyword evidence="12 18" id="KW-0067">ATP-binding</keyword>
<comment type="caution">
    <text evidence="22">The sequence shown here is derived from an EMBL/GenBank/DDBJ whole genome shotgun (WGS) entry which is preliminary data.</text>
</comment>